<proteinExistence type="predicted"/>
<evidence type="ECO:0000256" key="1">
    <source>
        <dbReference type="SAM" id="MobiDB-lite"/>
    </source>
</evidence>
<organism evidence="2 3">
    <name type="scientific">Necator americanus</name>
    <name type="common">Human hookworm</name>
    <dbReference type="NCBI Taxonomy" id="51031"/>
    <lineage>
        <taxon>Eukaryota</taxon>
        <taxon>Metazoa</taxon>
        <taxon>Ecdysozoa</taxon>
        <taxon>Nematoda</taxon>
        <taxon>Chromadorea</taxon>
        <taxon>Rhabditida</taxon>
        <taxon>Rhabditina</taxon>
        <taxon>Rhabditomorpha</taxon>
        <taxon>Strongyloidea</taxon>
        <taxon>Ancylostomatidae</taxon>
        <taxon>Bunostominae</taxon>
        <taxon>Necator</taxon>
    </lineage>
</organism>
<keyword evidence="3" id="KW-1185">Reference proteome</keyword>
<reference evidence="2 3" key="1">
    <citation type="submission" date="2023-08" db="EMBL/GenBank/DDBJ databases">
        <title>A Necator americanus chromosomal reference genome.</title>
        <authorList>
            <person name="Ilik V."/>
            <person name="Petrzelkova K.J."/>
            <person name="Pardy F."/>
            <person name="Fuh T."/>
            <person name="Niatou-Singa F.S."/>
            <person name="Gouil Q."/>
            <person name="Baker L."/>
            <person name="Ritchie M.E."/>
            <person name="Jex A.R."/>
            <person name="Gazzola D."/>
            <person name="Li H."/>
            <person name="Toshio Fujiwara R."/>
            <person name="Zhan B."/>
            <person name="Aroian R.V."/>
            <person name="Pafco B."/>
            <person name="Schwarz E.M."/>
        </authorList>
    </citation>
    <scope>NUCLEOTIDE SEQUENCE [LARGE SCALE GENOMIC DNA]</scope>
    <source>
        <strain evidence="2 3">Aroian</strain>
        <tissue evidence="2">Whole animal</tissue>
    </source>
</reference>
<protein>
    <recommendedName>
        <fullName evidence="4">THAP-type domain-containing protein</fullName>
    </recommendedName>
</protein>
<dbReference type="Proteomes" id="UP001303046">
    <property type="component" value="Unassembled WGS sequence"/>
</dbReference>
<accession>A0ABR1E2S8</accession>
<feature type="region of interest" description="Disordered" evidence="1">
    <location>
        <begin position="494"/>
        <end position="521"/>
    </location>
</feature>
<evidence type="ECO:0008006" key="4">
    <source>
        <dbReference type="Google" id="ProtNLM"/>
    </source>
</evidence>
<evidence type="ECO:0000313" key="3">
    <source>
        <dbReference type="Proteomes" id="UP001303046"/>
    </source>
</evidence>
<feature type="region of interest" description="Disordered" evidence="1">
    <location>
        <begin position="68"/>
        <end position="95"/>
    </location>
</feature>
<name>A0ABR1E2S8_NECAM</name>
<sequence>MDEDVDLVEYEASVSSNESGSLNVIQFLPLPSTQKETEMSCKNLNQQDQQTCSEADHYSKQAELSVVTDADISDAETPEDGSIKRTNSNTNEEEDGYDMDTALSLLATDKAVSRGDLLLPLQRLMLRVRKLGCIVDAVQVKCTRRKLKCSVDACSYRGPNPESIGFRCTLPSAIEIAAQWICICVVDVSRQNTLLIKLINSLRDEGENAERSHVMPISSISRKKLLDFPFRICSRHFSTKITDTSVSVVPDINLPERSMIFYEELLPRLRRRYVFLSETGYEDIDIDKLEPNGILISPYANPLPCDVPGELFATILMGYVKMFSIPSNSADYGRWHKAIQNGIGLPSTFEFHLPEAGHVCEMHFSEGKRYTRGVMQDPSVFRKLSVEGVNPKLSQLGPVCLTTCAIATCSNAVIDTVCVPFPKPDDDLYHRWIDALAIDDESNETKFICLRHFSLSREEGLVPIICLNGEAKLDFCGDQRLKRRHENIEEEVKKNRLDAQENAPDLYPTNNGGERSEQEKSCCVESRRIGETVEQIEMKARVVERVVAQLQITCKNHYDNKGEFNHYMKFQLFDILSELRSQKGVVHSLRQRLEDSVKDPDKLRWAID</sequence>
<gene>
    <name evidence="2" type="primary">Necator_chrV.g19741</name>
    <name evidence="2" type="ORF">RB195_014949</name>
</gene>
<evidence type="ECO:0000313" key="2">
    <source>
        <dbReference type="EMBL" id="KAK6756828.1"/>
    </source>
</evidence>
<comment type="caution">
    <text evidence="2">The sequence shown here is derived from an EMBL/GenBank/DDBJ whole genome shotgun (WGS) entry which is preliminary data.</text>
</comment>
<dbReference type="EMBL" id="JAVFWL010000005">
    <property type="protein sequence ID" value="KAK6756828.1"/>
    <property type="molecule type" value="Genomic_DNA"/>
</dbReference>